<dbReference type="EMBL" id="JACSPM010000006">
    <property type="protein sequence ID" value="MBD8024861.1"/>
    <property type="molecule type" value="Genomic_DNA"/>
</dbReference>
<gene>
    <name evidence="3" type="ORF">H9622_14850</name>
</gene>
<dbReference type="InterPro" id="IPR004352">
    <property type="entry name" value="GH114_TIM-barrel"/>
</dbReference>
<evidence type="ECO:0000259" key="2">
    <source>
        <dbReference type="Pfam" id="PF03537"/>
    </source>
</evidence>
<dbReference type="RefSeq" id="WP_191767195.1">
    <property type="nucleotide sequence ID" value="NZ_JACSPM010000006.1"/>
</dbReference>
<keyword evidence="4" id="KW-1185">Reference proteome</keyword>
<dbReference type="Gene3D" id="3.20.20.70">
    <property type="entry name" value="Aldolase class I"/>
    <property type="match status" value="1"/>
</dbReference>
<dbReference type="SUPFAM" id="SSF51445">
    <property type="entry name" value="(Trans)glycosidases"/>
    <property type="match status" value="1"/>
</dbReference>
<dbReference type="PANTHER" id="PTHR35273">
    <property type="entry name" value="ALPHA-1,4 POLYGALACTOSAMINIDASE, PUTATIVE (AFU_ORTHOLOGUE AFUA_3G07890)-RELATED"/>
    <property type="match status" value="1"/>
</dbReference>
<accession>A0ABR8X7U1</accession>
<dbReference type="InterPro" id="IPR013785">
    <property type="entry name" value="Aldolase_TIM"/>
</dbReference>
<dbReference type="Pfam" id="PF03537">
    <property type="entry name" value="Glyco_hydro_114"/>
    <property type="match status" value="1"/>
</dbReference>
<proteinExistence type="predicted"/>
<organism evidence="3 4">
    <name type="scientific">Microbacterium gallinarum</name>
    <dbReference type="NCBI Taxonomy" id="2762209"/>
    <lineage>
        <taxon>Bacteria</taxon>
        <taxon>Bacillati</taxon>
        <taxon>Actinomycetota</taxon>
        <taxon>Actinomycetes</taxon>
        <taxon>Micrococcales</taxon>
        <taxon>Microbacteriaceae</taxon>
        <taxon>Microbacterium</taxon>
    </lineage>
</organism>
<name>A0ABR8X7U1_9MICO</name>
<evidence type="ECO:0000313" key="3">
    <source>
        <dbReference type="EMBL" id="MBD8024861.1"/>
    </source>
</evidence>
<dbReference type="Proteomes" id="UP000602532">
    <property type="component" value="Unassembled WGS sequence"/>
</dbReference>
<protein>
    <submittedName>
        <fullName evidence="3">Endo alpha-1,4 polygalactosaminidase</fullName>
    </submittedName>
</protein>
<reference evidence="3 4" key="1">
    <citation type="submission" date="2020-08" db="EMBL/GenBank/DDBJ databases">
        <title>A Genomic Blueprint of the Chicken Gut Microbiome.</title>
        <authorList>
            <person name="Gilroy R."/>
            <person name="Ravi A."/>
            <person name="Getino M."/>
            <person name="Pursley I."/>
            <person name="Horton D.L."/>
            <person name="Alikhan N.-F."/>
            <person name="Baker D."/>
            <person name="Gharbi K."/>
            <person name="Hall N."/>
            <person name="Watson M."/>
            <person name="Adriaenssens E.M."/>
            <person name="Foster-Nyarko E."/>
            <person name="Jarju S."/>
            <person name="Secka A."/>
            <person name="Antonio M."/>
            <person name="Oren A."/>
            <person name="Chaudhuri R."/>
            <person name="La Ragione R.M."/>
            <person name="Hildebrand F."/>
            <person name="Pallen M.J."/>
        </authorList>
    </citation>
    <scope>NUCLEOTIDE SEQUENCE [LARGE SCALE GENOMIC DNA]</scope>
    <source>
        <strain evidence="3 4">Sa1CUA4</strain>
    </source>
</reference>
<evidence type="ECO:0000256" key="1">
    <source>
        <dbReference type="SAM" id="SignalP"/>
    </source>
</evidence>
<feature type="signal peptide" evidence="1">
    <location>
        <begin position="1"/>
        <end position="21"/>
    </location>
</feature>
<comment type="caution">
    <text evidence="3">The sequence shown here is derived from an EMBL/GenBank/DDBJ whole genome shotgun (WGS) entry which is preliminary data.</text>
</comment>
<dbReference type="PANTHER" id="PTHR35273:SF2">
    <property type="entry name" value="ALPHA-GALACTOSIDASE"/>
    <property type="match status" value="1"/>
</dbReference>
<evidence type="ECO:0000313" key="4">
    <source>
        <dbReference type="Proteomes" id="UP000602532"/>
    </source>
</evidence>
<sequence length="269" mass="28152">MRAPRGAASALLVVIAAATLAGCTTNPPTEIALPPAGAAPDYQLGGAYPPPAGVTVVVRDRTDPPAEGVYSICYVNAFQTQPGELADWPDELLLRDADGDTVFDPGWPDEALLDAASDHKREAIAEVVRPLIEGCAAAGYDAVEFDNLDTYARSGGALTFDDNLALAGVLVAIAHDAGLAAGQKNAAEDAAALRNGAGFDFAIAEECAAFDECDAYTDVYGDLVIAVEYSDAGEFREACEDERMPPSAVLRDRELVPPGDPGYVFELCR</sequence>
<feature type="chain" id="PRO_5046147599" evidence="1">
    <location>
        <begin position="22"/>
        <end position="269"/>
    </location>
</feature>
<keyword evidence="1" id="KW-0732">Signal</keyword>
<dbReference type="InterPro" id="IPR017853">
    <property type="entry name" value="GH"/>
</dbReference>
<feature type="domain" description="Glycoside-hydrolase family GH114 TIM-barrel" evidence="2">
    <location>
        <begin position="41"/>
        <end position="256"/>
    </location>
</feature>
<dbReference type="PROSITE" id="PS51257">
    <property type="entry name" value="PROKAR_LIPOPROTEIN"/>
    <property type="match status" value="1"/>
</dbReference>